<evidence type="ECO:0000256" key="10">
    <source>
        <dbReference type="ARBA" id="ARBA00023102"/>
    </source>
</evidence>
<dbReference type="GO" id="GO:0005737">
    <property type="term" value="C:cytoplasm"/>
    <property type="evidence" value="ECO:0007669"/>
    <property type="project" value="UniProtKB-SubCell"/>
</dbReference>
<organism evidence="12 13">
    <name type="scientific">Xanthobacter dioxanivorans</name>
    <dbReference type="NCBI Taxonomy" id="2528964"/>
    <lineage>
        <taxon>Bacteria</taxon>
        <taxon>Pseudomonadati</taxon>
        <taxon>Pseudomonadota</taxon>
        <taxon>Alphaproteobacteria</taxon>
        <taxon>Hyphomicrobiales</taxon>
        <taxon>Xanthobacteraceae</taxon>
        <taxon>Xanthobacter</taxon>
    </lineage>
</organism>
<keyword evidence="10 11" id="KW-0368">Histidine biosynthesis</keyword>
<keyword evidence="13" id="KW-1185">Reference proteome</keyword>
<dbReference type="Pfam" id="PF01503">
    <property type="entry name" value="PRA-PH"/>
    <property type="match status" value="1"/>
</dbReference>
<keyword evidence="8 11" id="KW-0378">Hydrolase</keyword>
<comment type="catalytic activity">
    <reaction evidence="1 11">
        <text>1-(5-phospho-beta-D-ribosyl)-ATP + H2O = 1-(5-phospho-beta-D-ribosyl)-5'-AMP + diphosphate + H(+)</text>
        <dbReference type="Rhea" id="RHEA:22828"/>
        <dbReference type="ChEBI" id="CHEBI:15377"/>
        <dbReference type="ChEBI" id="CHEBI:15378"/>
        <dbReference type="ChEBI" id="CHEBI:33019"/>
        <dbReference type="ChEBI" id="CHEBI:59457"/>
        <dbReference type="ChEBI" id="CHEBI:73183"/>
        <dbReference type="EC" id="3.6.1.31"/>
    </reaction>
</comment>
<evidence type="ECO:0000256" key="4">
    <source>
        <dbReference type="ARBA" id="ARBA00009392"/>
    </source>
</evidence>
<dbReference type="NCBIfam" id="NF001613">
    <property type="entry name" value="PRK00400.1-5"/>
    <property type="match status" value="1"/>
</dbReference>
<evidence type="ECO:0000256" key="9">
    <source>
        <dbReference type="ARBA" id="ARBA00022840"/>
    </source>
</evidence>
<dbReference type="Proteomes" id="UP000596427">
    <property type="component" value="Chromosome"/>
</dbReference>
<dbReference type="PANTHER" id="PTHR42945:SF9">
    <property type="entry name" value="HISTIDINE BIOSYNTHESIS BIFUNCTIONAL PROTEIN HISIE"/>
    <property type="match status" value="1"/>
</dbReference>
<comment type="subcellular location">
    <subcellularLocation>
        <location evidence="2 11">Cytoplasm</location>
    </subcellularLocation>
</comment>
<evidence type="ECO:0000256" key="11">
    <source>
        <dbReference type="HAMAP-Rule" id="MF_01020"/>
    </source>
</evidence>
<dbReference type="HAMAP" id="MF_01020">
    <property type="entry name" value="HisE"/>
    <property type="match status" value="1"/>
</dbReference>
<evidence type="ECO:0000256" key="7">
    <source>
        <dbReference type="ARBA" id="ARBA00022741"/>
    </source>
</evidence>
<reference evidence="12 13" key="1">
    <citation type="submission" date="2020-10" db="EMBL/GenBank/DDBJ databases">
        <title>Degradation of 1,4-Dioxane by Xanthobacter sp. YN2, via a Novel Group-2 Soluble Di-Iron Monooxygenase.</title>
        <authorList>
            <person name="Ma F."/>
            <person name="Wang Y."/>
            <person name="Yang J."/>
            <person name="Guo H."/>
            <person name="Su D."/>
            <person name="Yu L."/>
        </authorList>
    </citation>
    <scope>NUCLEOTIDE SEQUENCE [LARGE SCALE GENOMIC DNA]</scope>
    <source>
        <strain evidence="12 13">YN2</strain>
    </source>
</reference>
<keyword evidence="7 11" id="KW-0547">Nucleotide-binding</keyword>
<dbReference type="GO" id="GO:0005524">
    <property type="term" value="F:ATP binding"/>
    <property type="evidence" value="ECO:0007669"/>
    <property type="project" value="UniProtKB-KW"/>
</dbReference>
<evidence type="ECO:0000256" key="3">
    <source>
        <dbReference type="ARBA" id="ARBA00005204"/>
    </source>
</evidence>
<dbReference type="EMBL" id="CP063362">
    <property type="protein sequence ID" value="QRG07807.1"/>
    <property type="molecule type" value="Genomic_DNA"/>
</dbReference>
<dbReference type="InterPro" id="IPR021130">
    <property type="entry name" value="PRib-ATP_PPHydrolase-like"/>
</dbReference>
<dbReference type="GO" id="GO:0000105">
    <property type="term" value="P:L-histidine biosynthetic process"/>
    <property type="evidence" value="ECO:0007669"/>
    <property type="project" value="UniProtKB-UniRule"/>
</dbReference>
<sequence>MSDSFSLTDLEAIVAARAAADAGASYTRSLLDKGIGKCAQKLGEEAVETVIAAVSADREALVAETSDLLYHLLVVLKARGVSLAEVHAELARRTGQSGLAEKASRPAG</sequence>
<comment type="pathway">
    <text evidence="3 11">Amino-acid biosynthesis; L-histidine biosynthesis; L-histidine from 5-phospho-alpha-D-ribose 1-diphosphate: step 2/9.</text>
</comment>
<dbReference type="GO" id="GO:0004636">
    <property type="term" value="F:phosphoribosyl-ATP diphosphatase activity"/>
    <property type="evidence" value="ECO:0007669"/>
    <property type="project" value="UniProtKB-UniRule"/>
</dbReference>
<evidence type="ECO:0000313" key="12">
    <source>
        <dbReference type="EMBL" id="QRG07807.1"/>
    </source>
</evidence>
<dbReference type="Gene3D" id="1.10.287.1080">
    <property type="entry name" value="MazG-like"/>
    <property type="match status" value="1"/>
</dbReference>
<keyword evidence="6 11" id="KW-0028">Amino-acid biosynthesis</keyword>
<evidence type="ECO:0000256" key="1">
    <source>
        <dbReference type="ARBA" id="ARBA00001460"/>
    </source>
</evidence>
<dbReference type="KEGG" id="xdi:EZH22_05365"/>
<dbReference type="NCBIfam" id="TIGR03188">
    <property type="entry name" value="histidine_hisI"/>
    <property type="match status" value="1"/>
</dbReference>
<protein>
    <recommendedName>
        <fullName evidence="11">Phosphoribosyl-ATP pyrophosphatase</fullName>
        <shortName evidence="11">PRA-PH</shortName>
        <ecNumber evidence="11">3.6.1.31</ecNumber>
    </recommendedName>
</protein>
<evidence type="ECO:0000256" key="6">
    <source>
        <dbReference type="ARBA" id="ARBA00022605"/>
    </source>
</evidence>
<gene>
    <name evidence="11" type="primary">hisE</name>
    <name evidence="12" type="ORF">EZH22_05365</name>
</gene>
<dbReference type="CDD" id="cd11534">
    <property type="entry name" value="NTP-PPase_HisIE_like"/>
    <property type="match status" value="1"/>
</dbReference>
<dbReference type="AlphaFoldDB" id="A0A974SJT2"/>
<dbReference type="RefSeq" id="WP_203194721.1">
    <property type="nucleotide sequence ID" value="NZ_CP063362.1"/>
</dbReference>
<dbReference type="SUPFAM" id="SSF101386">
    <property type="entry name" value="all-alpha NTP pyrophosphatases"/>
    <property type="match status" value="1"/>
</dbReference>
<accession>A0A974SJT2</accession>
<proteinExistence type="inferred from homology"/>
<dbReference type="EC" id="3.6.1.31" evidence="11"/>
<evidence type="ECO:0000256" key="5">
    <source>
        <dbReference type="ARBA" id="ARBA00022490"/>
    </source>
</evidence>
<dbReference type="NCBIfam" id="NF001611">
    <property type="entry name" value="PRK00400.1-3"/>
    <property type="match status" value="1"/>
</dbReference>
<evidence type="ECO:0000313" key="13">
    <source>
        <dbReference type="Proteomes" id="UP000596427"/>
    </source>
</evidence>
<comment type="similarity">
    <text evidence="4 11">Belongs to the PRA-PH family.</text>
</comment>
<dbReference type="PANTHER" id="PTHR42945">
    <property type="entry name" value="HISTIDINE BIOSYNTHESIS BIFUNCTIONAL PROTEIN"/>
    <property type="match status" value="1"/>
</dbReference>
<name>A0A974SJT2_9HYPH</name>
<evidence type="ECO:0000256" key="8">
    <source>
        <dbReference type="ARBA" id="ARBA00022801"/>
    </source>
</evidence>
<dbReference type="InterPro" id="IPR008179">
    <property type="entry name" value="HisE"/>
</dbReference>
<evidence type="ECO:0000256" key="2">
    <source>
        <dbReference type="ARBA" id="ARBA00004496"/>
    </source>
</evidence>
<keyword evidence="5 11" id="KW-0963">Cytoplasm</keyword>
<keyword evidence="9 11" id="KW-0067">ATP-binding</keyword>